<dbReference type="Proteomes" id="UP000494365">
    <property type="component" value="Unassembled WGS sequence"/>
</dbReference>
<gene>
    <name evidence="1" type="ORF">LMG28614_02944</name>
</gene>
<sequence length="53" mass="6105">MSTYIAPLRDMRFVMTALGTIGSNLQTIMESPASHRTDVALYHCFLRRHYISM</sequence>
<organism evidence="1 2">
    <name type="scientific">Paraburkholderia ultramafica</name>
    <dbReference type="NCBI Taxonomy" id="1544867"/>
    <lineage>
        <taxon>Bacteria</taxon>
        <taxon>Pseudomonadati</taxon>
        <taxon>Pseudomonadota</taxon>
        <taxon>Betaproteobacteria</taxon>
        <taxon>Burkholderiales</taxon>
        <taxon>Burkholderiaceae</taxon>
        <taxon>Paraburkholderia</taxon>
    </lineage>
</organism>
<dbReference type="AlphaFoldDB" id="A0A6S7BKX1"/>
<dbReference type="RefSeq" id="WP_425497724.1">
    <property type="nucleotide sequence ID" value="NZ_CADIKK010000012.1"/>
</dbReference>
<name>A0A6S7BKX1_9BURK</name>
<keyword evidence="2" id="KW-1185">Reference proteome</keyword>
<protein>
    <submittedName>
        <fullName evidence="1">Uncharacterized protein</fullName>
    </submittedName>
</protein>
<evidence type="ECO:0000313" key="1">
    <source>
        <dbReference type="EMBL" id="CAB3789619.1"/>
    </source>
</evidence>
<proteinExistence type="predicted"/>
<reference evidence="1 2" key="1">
    <citation type="submission" date="2020-04" db="EMBL/GenBank/DDBJ databases">
        <authorList>
            <person name="De Canck E."/>
        </authorList>
    </citation>
    <scope>NUCLEOTIDE SEQUENCE [LARGE SCALE GENOMIC DNA]</scope>
    <source>
        <strain evidence="1 2">LMG 28614</strain>
    </source>
</reference>
<evidence type="ECO:0000313" key="2">
    <source>
        <dbReference type="Proteomes" id="UP000494365"/>
    </source>
</evidence>
<dbReference type="EMBL" id="CADIKK010000012">
    <property type="protein sequence ID" value="CAB3789619.1"/>
    <property type="molecule type" value="Genomic_DNA"/>
</dbReference>
<accession>A0A6S7BKX1</accession>